<dbReference type="InterPro" id="IPR050136">
    <property type="entry name" value="FA_oxidation_alpha_subunit"/>
</dbReference>
<sequence>MLIFRLKVKFRNYDFVFRIFPRKPIKPVKAKEIGLIDEILEPSESDSETHQNLENLGIQRAKEILNGTFLIQRFRPLSQRITNFFLCRRPLLDTVVLRTAKNKILDETKGNYPAPLKILESIRIGLIEGNEKGFEFEAKTFAKLSKSSEAEALIGIFNASTDCKKNKYGENVKKIQ</sequence>
<evidence type="ECO:0000313" key="1">
    <source>
        <dbReference type="Proteomes" id="UP000887578"/>
    </source>
</evidence>
<name>A0A914Q3Y4_9BILA</name>
<evidence type="ECO:0000313" key="2">
    <source>
        <dbReference type="WBParaSite" id="PDA_v2.g2187.t1"/>
    </source>
</evidence>
<dbReference type="GO" id="GO:0006635">
    <property type="term" value="P:fatty acid beta-oxidation"/>
    <property type="evidence" value="ECO:0007669"/>
    <property type="project" value="TreeGrafter"/>
</dbReference>
<dbReference type="GO" id="GO:0016507">
    <property type="term" value="C:mitochondrial fatty acid beta-oxidation multienzyme complex"/>
    <property type="evidence" value="ECO:0007669"/>
    <property type="project" value="TreeGrafter"/>
</dbReference>
<dbReference type="GO" id="GO:0016509">
    <property type="term" value="F:long-chain (3S)-3-hydroxyacyl-CoA dehydrogenase (NAD+) activity"/>
    <property type="evidence" value="ECO:0007669"/>
    <property type="project" value="TreeGrafter"/>
</dbReference>
<dbReference type="InterPro" id="IPR029045">
    <property type="entry name" value="ClpP/crotonase-like_dom_sf"/>
</dbReference>
<dbReference type="GO" id="GO:0004300">
    <property type="term" value="F:enoyl-CoA hydratase activity"/>
    <property type="evidence" value="ECO:0007669"/>
    <property type="project" value="TreeGrafter"/>
</dbReference>
<protein>
    <submittedName>
        <fullName evidence="2">RNA polymerase alpha subunit</fullName>
    </submittedName>
</protein>
<dbReference type="PANTHER" id="PTHR43612:SF3">
    <property type="entry name" value="TRIFUNCTIONAL ENZYME SUBUNIT ALPHA, MITOCHONDRIAL"/>
    <property type="match status" value="1"/>
</dbReference>
<dbReference type="WBParaSite" id="PDA_v2.g2187.t1">
    <property type="protein sequence ID" value="PDA_v2.g2187.t1"/>
    <property type="gene ID" value="PDA_v2.g2187"/>
</dbReference>
<dbReference type="AlphaFoldDB" id="A0A914Q3Y4"/>
<organism evidence="1 2">
    <name type="scientific">Panagrolaimus davidi</name>
    <dbReference type="NCBI Taxonomy" id="227884"/>
    <lineage>
        <taxon>Eukaryota</taxon>
        <taxon>Metazoa</taxon>
        <taxon>Ecdysozoa</taxon>
        <taxon>Nematoda</taxon>
        <taxon>Chromadorea</taxon>
        <taxon>Rhabditida</taxon>
        <taxon>Tylenchina</taxon>
        <taxon>Panagrolaimomorpha</taxon>
        <taxon>Panagrolaimoidea</taxon>
        <taxon>Panagrolaimidae</taxon>
        <taxon>Panagrolaimus</taxon>
    </lineage>
</organism>
<dbReference type="PANTHER" id="PTHR43612">
    <property type="entry name" value="TRIFUNCTIONAL ENZYME SUBUNIT ALPHA"/>
    <property type="match status" value="1"/>
</dbReference>
<keyword evidence="1" id="KW-1185">Reference proteome</keyword>
<dbReference type="Proteomes" id="UP000887578">
    <property type="component" value="Unplaced"/>
</dbReference>
<accession>A0A914Q3Y4</accession>
<reference evidence="2" key="1">
    <citation type="submission" date="2022-11" db="UniProtKB">
        <authorList>
            <consortium name="WormBaseParasite"/>
        </authorList>
    </citation>
    <scope>IDENTIFICATION</scope>
</reference>
<dbReference type="Gene3D" id="3.90.226.10">
    <property type="entry name" value="2-enoyl-CoA Hydratase, Chain A, domain 1"/>
    <property type="match status" value="1"/>
</dbReference>
<proteinExistence type="predicted"/>
<dbReference type="SUPFAM" id="SSF52096">
    <property type="entry name" value="ClpP/crotonase"/>
    <property type="match status" value="1"/>
</dbReference>